<dbReference type="AlphaFoldDB" id="A0A9X1BC36"/>
<proteinExistence type="predicted"/>
<dbReference type="Gene3D" id="3.40.50.300">
    <property type="entry name" value="P-loop containing nucleotide triphosphate hydrolases"/>
    <property type="match status" value="1"/>
</dbReference>
<dbReference type="Proteomes" id="UP001138780">
    <property type="component" value="Unassembled WGS sequence"/>
</dbReference>
<organism evidence="1 2">
    <name type="scientific">Streptococcus lactarius</name>
    <dbReference type="NCBI Taxonomy" id="684066"/>
    <lineage>
        <taxon>Bacteria</taxon>
        <taxon>Bacillati</taxon>
        <taxon>Bacillota</taxon>
        <taxon>Bacilli</taxon>
        <taxon>Lactobacillales</taxon>
        <taxon>Streptococcaceae</taxon>
        <taxon>Streptococcus</taxon>
    </lineage>
</organism>
<evidence type="ECO:0000313" key="1">
    <source>
        <dbReference type="EMBL" id="MBK4778744.1"/>
    </source>
</evidence>
<dbReference type="SUPFAM" id="SSF81301">
    <property type="entry name" value="Nucleotidyltransferase"/>
    <property type="match status" value="1"/>
</dbReference>
<gene>
    <name evidence="1" type="ORF">BTU61_00765</name>
</gene>
<dbReference type="InterPro" id="IPR043519">
    <property type="entry name" value="NT_sf"/>
</dbReference>
<protein>
    <submittedName>
        <fullName evidence="1">Uncharacterized protein</fullName>
    </submittedName>
</protein>
<comment type="caution">
    <text evidence="1">The sequence shown here is derived from an EMBL/GenBank/DDBJ whole genome shotgun (WGS) entry which is preliminary data.</text>
</comment>
<accession>A0A9X1BC36</accession>
<reference evidence="1" key="1">
    <citation type="submission" date="2016-12" db="EMBL/GenBank/DDBJ databases">
        <title>Draft genome of Streptococcus lactarius CCUG 66490T type strain.</title>
        <authorList>
            <person name="Salva-Serra F."/>
            <person name="Engstrom-Jakobsson H."/>
            <person name="Thorell K."/>
            <person name="Gomila M."/>
            <person name="Gonzales-Siles L."/>
            <person name="Busquets A."/>
            <person name="Jaen-Luchoro D."/>
            <person name="Karlsson R."/>
            <person name="Kristiansson E."/>
            <person name="Moore E."/>
        </authorList>
    </citation>
    <scope>NUCLEOTIDE SEQUENCE</scope>
    <source>
        <strain evidence="1">CCUG 66490</strain>
    </source>
</reference>
<dbReference type="EMBL" id="MRXX01000001">
    <property type="protein sequence ID" value="MBK4778744.1"/>
    <property type="molecule type" value="Genomic_DNA"/>
</dbReference>
<evidence type="ECO:0000313" key="2">
    <source>
        <dbReference type="Proteomes" id="UP001138780"/>
    </source>
</evidence>
<dbReference type="InterPro" id="IPR027417">
    <property type="entry name" value="P-loop_NTPase"/>
</dbReference>
<sequence length="599" mass="70367">MFSKSESGYYVPSQSFYSETYKADKVVDYLYLNYNLNLQELDFTEIFSNEENIILLANVQKPAISNGEWVPLYEIKDISIKNIELTLLKYIFNYFFRIDKFPKETLEIYLKCTNNSLLVKCKELIFERNPGMISSDRYDNLGIKIVDECGDSSEVIDLMPFEKDQNETLTFENIKKGDSFLEALYENVMEKISDLYSIRVSSNTLYLPSVFYGITGMTESGKSYYSKYIDLKEDFWNLKIRTFIESAKKLVDKSISSLLETVSIQQMIDFASYHYFKEAFVIESIYSRRFHEKMREILKYDYKLIYIEAPKNIREFRSLDSIVEFQTKDIKKEKLGISFLKSEADVVIDNSDTASNSKEQINKIFLTYKENNPILKPIRDFNVNEKLKDEMMNFFNFIVNNYQDKILLFSYTGSTTNNSYIEGWSDVDVLLVLEENIIDFYNEVNCQISKYSYKFGVNIITKGDIERDRVDTKNLLNLYNICRGYIKPNYIRNFKLPVLNIDKITNMQIVNRNNFISSIKKHIVQDSFNVRKVFKECLIVFMILLAENGKLCITYSEVVEGMREINHPLSEYLEDLISKIPNLTIEEVRELCQKVITNL</sequence>
<name>A0A9X1BC36_9STRE</name>